<proteinExistence type="predicted"/>
<dbReference type="GO" id="GO:0015081">
    <property type="term" value="F:sodium ion transmembrane transporter activity"/>
    <property type="evidence" value="ECO:0007669"/>
    <property type="project" value="InterPro"/>
</dbReference>
<dbReference type="GO" id="GO:0036376">
    <property type="term" value="P:sodium ion export across plasma membrane"/>
    <property type="evidence" value="ECO:0007669"/>
    <property type="project" value="InterPro"/>
</dbReference>
<feature type="transmembrane region" description="Helical" evidence="6">
    <location>
        <begin position="6"/>
        <end position="29"/>
    </location>
</feature>
<dbReference type="Proteomes" id="UP000886819">
    <property type="component" value="Unassembled WGS sequence"/>
</dbReference>
<comment type="subcellular location">
    <subcellularLocation>
        <location evidence="1">Cell membrane</location>
    </subcellularLocation>
</comment>
<reference evidence="7" key="1">
    <citation type="submission" date="2020-10" db="EMBL/GenBank/DDBJ databases">
        <authorList>
            <person name="Gilroy R."/>
        </authorList>
    </citation>
    <scope>NUCLEOTIDE SEQUENCE</scope>
    <source>
        <strain evidence="7">ChiHile30-977</strain>
    </source>
</reference>
<evidence type="ECO:0000313" key="8">
    <source>
        <dbReference type="Proteomes" id="UP000886819"/>
    </source>
</evidence>
<comment type="caution">
    <text evidence="7">The sequence shown here is derived from an EMBL/GenBank/DDBJ whole genome shotgun (WGS) entry which is preliminary data.</text>
</comment>
<dbReference type="GO" id="GO:0005886">
    <property type="term" value="C:plasma membrane"/>
    <property type="evidence" value="ECO:0007669"/>
    <property type="project" value="UniProtKB-SubCell"/>
</dbReference>
<keyword evidence="5 6" id="KW-0472">Membrane</keyword>
<evidence type="ECO:0000256" key="2">
    <source>
        <dbReference type="ARBA" id="ARBA00022475"/>
    </source>
</evidence>
<evidence type="ECO:0000256" key="4">
    <source>
        <dbReference type="ARBA" id="ARBA00022989"/>
    </source>
</evidence>
<evidence type="ECO:0000256" key="5">
    <source>
        <dbReference type="ARBA" id="ARBA00023136"/>
    </source>
</evidence>
<protein>
    <submittedName>
        <fullName evidence="7">OadG family protein</fullName>
    </submittedName>
</protein>
<evidence type="ECO:0000256" key="6">
    <source>
        <dbReference type="SAM" id="Phobius"/>
    </source>
</evidence>
<name>A0A9D1CHF2_9FIRM</name>
<evidence type="ECO:0000256" key="3">
    <source>
        <dbReference type="ARBA" id="ARBA00022692"/>
    </source>
</evidence>
<dbReference type="EMBL" id="DVFI01000007">
    <property type="protein sequence ID" value="HIQ62046.1"/>
    <property type="molecule type" value="Genomic_DNA"/>
</dbReference>
<organism evidence="7 8">
    <name type="scientific">Candidatus Avichristensenella intestinipullorum</name>
    <dbReference type="NCBI Taxonomy" id="2840693"/>
    <lineage>
        <taxon>Bacteria</taxon>
        <taxon>Bacillati</taxon>
        <taxon>Bacillota</taxon>
        <taxon>Clostridia</taxon>
        <taxon>Candidatus Avichristensenella</taxon>
    </lineage>
</organism>
<reference evidence="7" key="2">
    <citation type="journal article" date="2021" name="PeerJ">
        <title>Extensive microbial diversity within the chicken gut microbiome revealed by metagenomics and culture.</title>
        <authorList>
            <person name="Gilroy R."/>
            <person name="Ravi A."/>
            <person name="Getino M."/>
            <person name="Pursley I."/>
            <person name="Horton D.L."/>
            <person name="Alikhan N.F."/>
            <person name="Baker D."/>
            <person name="Gharbi K."/>
            <person name="Hall N."/>
            <person name="Watson M."/>
            <person name="Adriaenssens E.M."/>
            <person name="Foster-Nyarko E."/>
            <person name="Jarju S."/>
            <person name="Secka A."/>
            <person name="Antonio M."/>
            <person name="Oren A."/>
            <person name="Chaudhuri R.R."/>
            <person name="La Ragione R."/>
            <person name="Hildebrand F."/>
            <person name="Pallen M.J."/>
        </authorList>
    </citation>
    <scope>NUCLEOTIDE SEQUENCE</scope>
    <source>
        <strain evidence="7">ChiHile30-977</strain>
    </source>
</reference>
<dbReference type="InterPro" id="IPR005899">
    <property type="entry name" value="Na_pump_deCOase"/>
</dbReference>
<dbReference type="AlphaFoldDB" id="A0A9D1CHF2"/>
<evidence type="ECO:0000256" key="1">
    <source>
        <dbReference type="ARBA" id="ARBA00004236"/>
    </source>
</evidence>
<dbReference type="Pfam" id="PF04277">
    <property type="entry name" value="OAD_gamma"/>
    <property type="match status" value="1"/>
</dbReference>
<evidence type="ECO:0000313" key="7">
    <source>
        <dbReference type="EMBL" id="HIQ62046.1"/>
    </source>
</evidence>
<accession>A0A9D1CHF2</accession>
<gene>
    <name evidence="7" type="ORF">IAA66_00490</name>
</gene>
<keyword evidence="3 6" id="KW-0812">Transmembrane</keyword>
<dbReference type="PROSITE" id="PS51257">
    <property type="entry name" value="PROKAR_LIPOPROTEIN"/>
    <property type="match status" value="1"/>
</dbReference>
<keyword evidence="2" id="KW-1003">Cell membrane</keyword>
<keyword evidence="4 6" id="KW-1133">Transmembrane helix</keyword>
<sequence length="164" mass="17133">MEKVWYGLQVTVVGMLVVFIGLVVLIGCIRAMRAVMDRFRGDAAKASRPEPAAAPQAAAMAAPQAPAAPIVYTPGPHLTSRDDALYAVIAATLARTLADEGINPEGGFRIRAVKPLNEAKPGPALTRKDDALYAVITAALAQVLLSEGINPEGGFKITSVKALS</sequence>